<protein>
    <submittedName>
        <fullName evidence="2">Uncharacterized protein</fullName>
    </submittedName>
</protein>
<comment type="caution">
    <text evidence="2">The sequence shown here is derived from an EMBL/GenBank/DDBJ whole genome shotgun (WGS) entry which is preliminary data.</text>
</comment>
<dbReference type="Proteomes" id="UP000197138">
    <property type="component" value="Unassembled WGS sequence"/>
</dbReference>
<accession>A0A218XHQ7</accession>
<evidence type="ECO:0000313" key="2">
    <source>
        <dbReference type="EMBL" id="OWM84310.1"/>
    </source>
</evidence>
<reference evidence="2" key="1">
    <citation type="submission" date="2017-06" db="EMBL/GenBank/DDBJ databases">
        <title>The pomegranate genome and the genomics of punicalagin biosynthesis.</title>
        <authorList>
            <person name="Xu C."/>
        </authorList>
    </citation>
    <scope>NUCLEOTIDE SEQUENCE [LARGE SCALE GENOMIC DNA]</scope>
    <source>
        <tissue evidence="2">Fresh leaf</tissue>
    </source>
</reference>
<feature type="compositionally biased region" description="Basic and acidic residues" evidence="1">
    <location>
        <begin position="56"/>
        <end position="66"/>
    </location>
</feature>
<dbReference type="EMBL" id="MTKT01001633">
    <property type="protein sequence ID" value="OWM84310.1"/>
    <property type="molecule type" value="Genomic_DNA"/>
</dbReference>
<sequence>MGVQSMATAEDRVSRGELQVGLREDHGEAHDGIESGRLFAEQVSTVAGRKRKKKKKESEKEEGWRVVGEEGRKGCLVHNPVTRAGAKQKEQS</sequence>
<feature type="region of interest" description="Disordered" evidence="1">
    <location>
        <begin position="1"/>
        <end position="31"/>
    </location>
</feature>
<gene>
    <name evidence="2" type="ORF">CDL15_Pgr027079</name>
</gene>
<evidence type="ECO:0000256" key="1">
    <source>
        <dbReference type="SAM" id="MobiDB-lite"/>
    </source>
</evidence>
<feature type="region of interest" description="Disordered" evidence="1">
    <location>
        <begin position="44"/>
        <end position="66"/>
    </location>
</feature>
<name>A0A218XHQ7_PUNGR</name>
<proteinExistence type="predicted"/>
<dbReference type="AlphaFoldDB" id="A0A218XHQ7"/>
<organism evidence="2">
    <name type="scientific">Punica granatum</name>
    <name type="common">Pomegranate</name>
    <dbReference type="NCBI Taxonomy" id="22663"/>
    <lineage>
        <taxon>Eukaryota</taxon>
        <taxon>Viridiplantae</taxon>
        <taxon>Streptophyta</taxon>
        <taxon>Embryophyta</taxon>
        <taxon>Tracheophyta</taxon>
        <taxon>Spermatophyta</taxon>
        <taxon>Magnoliopsida</taxon>
        <taxon>eudicotyledons</taxon>
        <taxon>Gunneridae</taxon>
        <taxon>Pentapetalae</taxon>
        <taxon>rosids</taxon>
        <taxon>malvids</taxon>
        <taxon>Myrtales</taxon>
        <taxon>Lythraceae</taxon>
        <taxon>Punica</taxon>
    </lineage>
</organism>
<feature type="compositionally biased region" description="Basic and acidic residues" evidence="1">
    <location>
        <begin position="22"/>
        <end position="31"/>
    </location>
</feature>